<evidence type="ECO:0000313" key="4">
    <source>
        <dbReference type="Proteomes" id="UP000186040"/>
    </source>
</evidence>
<protein>
    <recommendedName>
        <fullName evidence="2">Nitroreductase domain-containing protein</fullName>
    </recommendedName>
</protein>
<name>A0A1Q9LR30_9PSEU</name>
<dbReference type="Gene3D" id="3.40.109.10">
    <property type="entry name" value="NADH Oxidase"/>
    <property type="match status" value="2"/>
</dbReference>
<evidence type="ECO:0000259" key="2">
    <source>
        <dbReference type="Pfam" id="PF00881"/>
    </source>
</evidence>
<organism evidence="3 4">
    <name type="scientific">Actinokineospora bangkokensis</name>
    <dbReference type="NCBI Taxonomy" id="1193682"/>
    <lineage>
        <taxon>Bacteria</taxon>
        <taxon>Bacillati</taxon>
        <taxon>Actinomycetota</taxon>
        <taxon>Actinomycetes</taxon>
        <taxon>Pseudonocardiales</taxon>
        <taxon>Pseudonocardiaceae</taxon>
        <taxon>Actinokineospora</taxon>
    </lineage>
</organism>
<dbReference type="InterPro" id="IPR029479">
    <property type="entry name" value="Nitroreductase"/>
</dbReference>
<keyword evidence="4" id="KW-1185">Reference proteome</keyword>
<gene>
    <name evidence="3" type="ORF">BJP25_11925</name>
</gene>
<dbReference type="Pfam" id="PF00881">
    <property type="entry name" value="Nitroreductase"/>
    <property type="match status" value="1"/>
</dbReference>
<dbReference type="SUPFAM" id="SSF55469">
    <property type="entry name" value="FMN-dependent nitroreductase-like"/>
    <property type="match status" value="2"/>
</dbReference>
<dbReference type="InterPro" id="IPR000415">
    <property type="entry name" value="Nitroreductase-like"/>
</dbReference>
<dbReference type="PANTHER" id="PTHR23026:SF123">
    <property type="entry name" value="NAD(P)H NITROREDUCTASE RV3131-RELATED"/>
    <property type="match status" value="1"/>
</dbReference>
<dbReference type="InterPro" id="IPR050627">
    <property type="entry name" value="Nitroreductase/BluB"/>
</dbReference>
<feature type="domain" description="Nitroreductase" evidence="2">
    <location>
        <begin position="231"/>
        <end position="295"/>
    </location>
</feature>
<feature type="region of interest" description="Disordered" evidence="1">
    <location>
        <begin position="294"/>
        <end position="324"/>
    </location>
</feature>
<dbReference type="RefSeq" id="WP_075973835.1">
    <property type="nucleotide sequence ID" value="NZ_MKQR01000007.1"/>
</dbReference>
<dbReference type="AlphaFoldDB" id="A0A1Q9LR30"/>
<sequence>MDVRTAYEVLEVAGRAPSVHNTQPWRWLVGTRSLHLLADRTRAVPATDPHERELLISCGAALHHLRVALASRGMGSSVRLLPNAEDPDHLAAIRLTGAAPRQVDVGLVDAVAGRRSDRRTYSDCLVPPAAVRLLVRRAHDEGAVLKPLDHPGEVDAVVDAAATAAATQEADRAYGMEMLVWSGRGAGSDEGVLSAVSPRAPTGFDRRFPWGVLPSNDASAPRGGRLVVLATLDDTRFAWLRAGAALSAVLLTATSLGLASCTQSQPFEVSSSRAQLRERLLHGRAHPHLIVRVGHAPAGPLPPRTPRRRVREVAHPLPGVPTAR</sequence>
<dbReference type="EMBL" id="MKQR01000007">
    <property type="protein sequence ID" value="OLR94454.1"/>
    <property type="molecule type" value="Genomic_DNA"/>
</dbReference>
<dbReference type="OrthoDB" id="8156917at2"/>
<dbReference type="PANTHER" id="PTHR23026">
    <property type="entry name" value="NADPH NITROREDUCTASE"/>
    <property type="match status" value="1"/>
</dbReference>
<proteinExistence type="predicted"/>
<dbReference type="NCBIfam" id="NF047509">
    <property type="entry name" value="Rv3131_FMN_oxido"/>
    <property type="match status" value="1"/>
</dbReference>
<evidence type="ECO:0000313" key="3">
    <source>
        <dbReference type="EMBL" id="OLR94454.1"/>
    </source>
</evidence>
<dbReference type="GO" id="GO:0016491">
    <property type="term" value="F:oxidoreductase activity"/>
    <property type="evidence" value="ECO:0007669"/>
    <property type="project" value="InterPro"/>
</dbReference>
<accession>A0A1Q9LR30</accession>
<reference evidence="3 4" key="1">
    <citation type="submission" date="2016-10" db="EMBL/GenBank/DDBJ databases">
        <title>The Draft Genome Sequence of Actinokineospora bangkokensis 44EHWT reveals the biosynthetic pathway of antifungal compounds Thailandins with unusual extender unit butylmalonyl-CoA.</title>
        <authorList>
            <person name="Greule A."/>
            <person name="Intra B."/>
            <person name="Flemming S."/>
            <person name="Rommel M.G."/>
            <person name="Panbangred W."/>
            <person name="Bechthold A."/>
        </authorList>
    </citation>
    <scope>NUCLEOTIDE SEQUENCE [LARGE SCALE GENOMIC DNA]</scope>
    <source>
        <strain evidence="3 4">44EHW</strain>
    </source>
</reference>
<evidence type="ECO:0000256" key="1">
    <source>
        <dbReference type="SAM" id="MobiDB-lite"/>
    </source>
</evidence>
<comment type="caution">
    <text evidence="3">The sequence shown here is derived from an EMBL/GenBank/DDBJ whole genome shotgun (WGS) entry which is preliminary data.</text>
</comment>
<dbReference type="STRING" id="1193682.BJP25_11925"/>
<dbReference type="Proteomes" id="UP000186040">
    <property type="component" value="Unassembled WGS sequence"/>
</dbReference>